<accession>A0A8T2C4F7</accession>
<proteinExistence type="inferred from homology"/>
<organism evidence="11 12">
    <name type="scientific">Arabidopsis thaliana x Arabidopsis arenosa</name>
    <dbReference type="NCBI Taxonomy" id="1240361"/>
    <lineage>
        <taxon>Eukaryota</taxon>
        <taxon>Viridiplantae</taxon>
        <taxon>Streptophyta</taxon>
        <taxon>Embryophyta</taxon>
        <taxon>Tracheophyta</taxon>
        <taxon>Spermatophyta</taxon>
        <taxon>Magnoliopsida</taxon>
        <taxon>eudicotyledons</taxon>
        <taxon>Gunneridae</taxon>
        <taxon>Pentapetalae</taxon>
        <taxon>rosids</taxon>
        <taxon>malvids</taxon>
        <taxon>Brassicales</taxon>
        <taxon>Brassicaceae</taxon>
        <taxon>Camelineae</taxon>
        <taxon>Arabidopsis</taxon>
    </lineage>
</organism>
<name>A0A8T2C4F7_9BRAS</name>
<evidence type="ECO:0000256" key="8">
    <source>
        <dbReference type="ARBA" id="ARBA00023212"/>
    </source>
</evidence>
<dbReference type="Pfam" id="PF03999">
    <property type="entry name" value="MAP65_ASE1"/>
    <property type="match status" value="1"/>
</dbReference>
<evidence type="ECO:0000256" key="4">
    <source>
        <dbReference type="ARBA" id="ARBA00022490"/>
    </source>
</evidence>
<dbReference type="AlphaFoldDB" id="A0A8T2C4F7"/>
<feature type="coiled-coil region" evidence="10">
    <location>
        <begin position="503"/>
        <end position="530"/>
    </location>
</feature>
<evidence type="ECO:0000313" key="12">
    <source>
        <dbReference type="Proteomes" id="UP000694240"/>
    </source>
</evidence>
<dbReference type="GO" id="GO:0005819">
    <property type="term" value="C:spindle"/>
    <property type="evidence" value="ECO:0007669"/>
    <property type="project" value="TreeGrafter"/>
</dbReference>
<comment type="subcellular location">
    <subcellularLocation>
        <location evidence="2">Cytoplasm</location>
        <location evidence="2">Cytoskeleton</location>
    </subcellularLocation>
    <subcellularLocation>
        <location evidence="1">Nucleus</location>
    </subcellularLocation>
</comment>
<dbReference type="FunFam" id="1.20.58.1520:FF:000002">
    <property type="entry name" value="65-kDa microtubule-associated protein 6"/>
    <property type="match status" value="1"/>
</dbReference>
<keyword evidence="8" id="KW-0206">Cytoskeleton</keyword>
<keyword evidence="7 10" id="KW-0175">Coiled coil</keyword>
<dbReference type="InterPro" id="IPR007145">
    <property type="entry name" value="MAP65_Ase1_PRC1"/>
</dbReference>
<keyword evidence="9" id="KW-0539">Nucleus</keyword>
<dbReference type="PANTHER" id="PTHR19321">
    <property type="entry name" value="PROTEIN REGULATOR OF CYTOKINESIS 1 PRC1-RELATED"/>
    <property type="match status" value="1"/>
</dbReference>
<keyword evidence="12" id="KW-1185">Reference proteome</keyword>
<reference evidence="11 12" key="1">
    <citation type="submission" date="2020-12" db="EMBL/GenBank/DDBJ databases">
        <title>Concerted genomic and epigenomic changes stabilize Arabidopsis allopolyploids.</title>
        <authorList>
            <person name="Chen Z."/>
        </authorList>
    </citation>
    <scope>NUCLEOTIDE SEQUENCE [LARGE SCALE GENOMIC DNA]</scope>
    <source>
        <strain evidence="11">Allo738</strain>
        <tissue evidence="11">Leaf</tissue>
    </source>
</reference>
<feature type="coiled-coil region" evidence="10">
    <location>
        <begin position="91"/>
        <end position="118"/>
    </location>
</feature>
<dbReference type="EMBL" id="JAEFBK010000006">
    <property type="protein sequence ID" value="KAG7593126.1"/>
    <property type="molecule type" value="Genomic_DNA"/>
</dbReference>
<gene>
    <name evidence="11" type="ORF">ISN45_Aa01g019460</name>
</gene>
<protein>
    <recommendedName>
        <fullName evidence="13">65-kDa microtubule-associated protein 8</fullName>
    </recommendedName>
</protein>
<dbReference type="GO" id="GO:0005737">
    <property type="term" value="C:cytoplasm"/>
    <property type="evidence" value="ECO:0007669"/>
    <property type="project" value="TreeGrafter"/>
</dbReference>
<comment type="similarity">
    <text evidence="3">Belongs to the MAP65/ASE1 family.</text>
</comment>
<evidence type="ECO:0000256" key="2">
    <source>
        <dbReference type="ARBA" id="ARBA00004245"/>
    </source>
</evidence>
<dbReference type="Proteomes" id="UP000694240">
    <property type="component" value="Chromosome 6"/>
</dbReference>
<comment type="caution">
    <text evidence="11">The sequence shown here is derived from an EMBL/GenBank/DDBJ whole genome shotgun (WGS) entry which is preliminary data.</text>
</comment>
<evidence type="ECO:0000256" key="1">
    <source>
        <dbReference type="ARBA" id="ARBA00004123"/>
    </source>
</evidence>
<keyword evidence="4" id="KW-0963">Cytoplasm</keyword>
<dbReference type="GO" id="GO:0000226">
    <property type="term" value="P:microtubule cytoskeleton organization"/>
    <property type="evidence" value="ECO:0007669"/>
    <property type="project" value="InterPro"/>
</dbReference>
<dbReference type="GO" id="GO:0005874">
    <property type="term" value="C:microtubule"/>
    <property type="evidence" value="ECO:0007669"/>
    <property type="project" value="UniProtKB-KW"/>
</dbReference>
<dbReference type="GO" id="GO:0008017">
    <property type="term" value="F:microtubule binding"/>
    <property type="evidence" value="ECO:0007669"/>
    <property type="project" value="InterPro"/>
</dbReference>
<evidence type="ECO:0000256" key="6">
    <source>
        <dbReference type="ARBA" id="ARBA00022701"/>
    </source>
</evidence>
<keyword evidence="5" id="KW-0597">Phosphoprotein</keyword>
<evidence type="ECO:0000256" key="3">
    <source>
        <dbReference type="ARBA" id="ARBA00006187"/>
    </source>
</evidence>
<dbReference type="GO" id="GO:0005634">
    <property type="term" value="C:nucleus"/>
    <property type="evidence" value="ECO:0007669"/>
    <property type="project" value="UniProtKB-SubCell"/>
</dbReference>
<evidence type="ECO:0000256" key="5">
    <source>
        <dbReference type="ARBA" id="ARBA00022553"/>
    </source>
</evidence>
<evidence type="ECO:0000313" key="11">
    <source>
        <dbReference type="EMBL" id="KAG7593126.1"/>
    </source>
</evidence>
<sequence>MCHFHTCLQSKTCTNSHKVHTSIAAEKERKHCRIIHPKMGSLQTPIGMRSSSLLDTSCGYLLRELQMIWDEVGEDKFEREKVLLDIEQDCVEAYRRKVDQANVSRSRLHQELAESEAELTHFLLCLGERSVPGRPEKKGGTLREQLDSIAPALREMRLRKDERVKQFRSVKGEIQKISAEIAGKSTYEDSTRQITIDDNDLSDKKLEEYQNELHRLNDEKNERLQKVDIYLCAIRDLSATLGTEASMIITKIHPSLNDLYGISKNISDDILKKLNGTVVSLEEEKHKRLEKLHHLGRALSDLWDLMDASYEDRQKFSHVIDLLSFAPSDVCAPGSITLDIIQQAEAEVKRLDQLKASRTKELFLKKQKELEDTCNISHMETPSTEIGNITNLVDSGEIDHVDLLTAMDEKIARAKEEAASRKGIIEKVDRWMLASDEERWLEEYDQDENRYSVSRNAHRNLRRAERARITVSKITGLVESILVKTKSWEVERQKTFLYNEVPLVAMLQEYNKLRQEKEVEKQRLREMKKMSIPQPVAEADSFYMSRPATSNRRITNRSISGGFGSGSPINRKYSGGFSNNTSNYTALGTSIRRESRKSQASKIPALRVNRDDTTSVVSLFSGPLSP</sequence>
<dbReference type="PANTHER" id="PTHR19321:SF3">
    <property type="entry name" value="65-KDA MICROTUBULE-ASSOCIATED PROTEIN 8"/>
    <property type="match status" value="1"/>
</dbReference>
<evidence type="ECO:0008006" key="13">
    <source>
        <dbReference type="Google" id="ProtNLM"/>
    </source>
</evidence>
<feature type="coiled-coil region" evidence="10">
    <location>
        <begin position="199"/>
        <end position="226"/>
    </location>
</feature>
<evidence type="ECO:0000256" key="7">
    <source>
        <dbReference type="ARBA" id="ARBA00023054"/>
    </source>
</evidence>
<evidence type="ECO:0000256" key="10">
    <source>
        <dbReference type="SAM" id="Coils"/>
    </source>
</evidence>
<keyword evidence="6" id="KW-0493">Microtubule</keyword>
<evidence type="ECO:0000256" key="9">
    <source>
        <dbReference type="ARBA" id="ARBA00023242"/>
    </source>
</evidence>